<feature type="transmembrane region" description="Helical" evidence="1">
    <location>
        <begin position="25"/>
        <end position="42"/>
    </location>
</feature>
<dbReference type="PANTHER" id="PTHR34300">
    <property type="entry name" value="QUEUOSINE PRECURSOR TRANSPORTER-RELATED"/>
    <property type="match status" value="1"/>
</dbReference>
<organism evidence="2 3">
    <name type="scientific">Pseudodesulfovibrio piezophilus (strain DSM 21447 / JCM 15486 / C1TLV30)</name>
    <name type="common">Desulfovibrio piezophilus</name>
    <dbReference type="NCBI Taxonomy" id="1322246"/>
    <lineage>
        <taxon>Bacteria</taxon>
        <taxon>Pseudomonadati</taxon>
        <taxon>Thermodesulfobacteriota</taxon>
        <taxon>Desulfovibrionia</taxon>
        <taxon>Desulfovibrionales</taxon>
        <taxon>Desulfovibrionaceae</taxon>
    </lineage>
</organism>
<evidence type="ECO:0000313" key="2">
    <source>
        <dbReference type="EMBL" id="CCH49024.1"/>
    </source>
</evidence>
<dbReference type="STRING" id="1322246.BN4_11789"/>
<dbReference type="HOGENOM" id="CLU_075503_2_1_7"/>
<keyword evidence="1" id="KW-1003">Cell membrane</keyword>
<dbReference type="KEGG" id="dpi:BN4_11789"/>
<keyword evidence="1" id="KW-0813">Transport</keyword>
<reference evidence="3" key="2">
    <citation type="journal article" date="2013" name="Stand. Genomic Sci.">
        <title>Complete genome sequence of Desulfocapsa sulfexigens, a marine deltaproteobacterium specialized in disproportionating inorganic sulfur compounds.</title>
        <authorList>
            <person name="Finster K.W."/>
            <person name="Kjeldsen K.U."/>
            <person name="Kube M."/>
            <person name="Reinhardt R."/>
            <person name="Mussmann M."/>
            <person name="Amann R."/>
            <person name="Schreiber L."/>
        </authorList>
    </citation>
    <scope>NUCLEOTIDE SEQUENCE [LARGE SCALE GENOMIC DNA]</scope>
    <source>
        <strain evidence="3">DSM 10523 / SB164P1</strain>
    </source>
</reference>
<feature type="transmembrane region" description="Helical" evidence="1">
    <location>
        <begin position="179"/>
        <end position="205"/>
    </location>
</feature>
<dbReference type="HAMAP" id="MF_02088">
    <property type="entry name" value="Q_prec_transport"/>
    <property type="match status" value="1"/>
</dbReference>
<keyword evidence="1" id="KW-0812">Transmembrane</keyword>
<keyword evidence="3" id="KW-1185">Reference proteome</keyword>
<protein>
    <recommendedName>
        <fullName evidence="1">Probable queuosine precursor transporter</fullName>
        <shortName evidence="1">Q precursor transporter</shortName>
    </recommendedName>
</protein>
<evidence type="ECO:0000256" key="1">
    <source>
        <dbReference type="HAMAP-Rule" id="MF_02088"/>
    </source>
</evidence>
<dbReference type="InterPro" id="IPR003744">
    <property type="entry name" value="YhhQ"/>
</dbReference>
<proteinExistence type="inferred from homology"/>
<comment type="subcellular location">
    <subcellularLocation>
        <location evidence="1">Cell inner membrane</location>
        <topology evidence="1">Multi-pass membrane protein</topology>
    </subcellularLocation>
</comment>
<dbReference type="PATRIC" id="fig|879567.3.peg.1881"/>
<gene>
    <name evidence="2" type="ordered locus">BN4_11789</name>
</gene>
<name>M1WQK9_PSEP2</name>
<comment type="function">
    <text evidence="1">Involved in the import of queuosine (Q) precursors, required for Q precursor salvage.</text>
</comment>
<dbReference type="EMBL" id="FO203427">
    <property type="protein sequence ID" value="CCH49024.1"/>
    <property type="molecule type" value="Genomic_DNA"/>
</dbReference>
<dbReference type="AlphaFoldDB" id="M1WQK9"/>
<accession>M1WQK9</accession>
<sequence length="250" mass="28308">MHIIRASGKLDLTPKSGQAKRMNETLWILFALVDLCMVLFVYRFFGKVGLFGLMVFNLLLCNIQVLKTVELFGLTTTLGNVLYASVFLATDLLSEFHGKKEAQKGVLLGFVALVMMVGYMQFALYFQPAAEDFAQPHLQALFGFMPRIALASMIAYLISQLHDVWAFHAIKNRTGDKLLWLRNNASTMVSQFLDSAIFCTIAFYGMFPMNVFWEILLSTYIIKVVVAALDTPFIYLARHLFRKQDTAITT</sequence>
<reference evidence="2 3" key="1">
    <citation type="journal article" date="2013" name="PLoS ONE">
        <title>The first genomic and proteomic characterization of a deep-sea sulfate reducer: insights into the piezophilic lifestyle of Desulfovibrio piezophilus.</title>
        <authorList>
            <person name="Pradel N."/>
            <person name="Ji B."/>
            <person name="Gimenez G."/>
            <person name="Talla E."/>
            <person name="Lenoble P."/>
            <person name="Garel M."/>
            <person name="Tamburini C."/>
            <person name="Fourquet P."/>
            <person name="Lebrun R."/>
            <person name="Bertin P."/>
            <person name="Denis Y."/>
            <person name="Pophillat M."/>
            <person name="Barbe V."/>
            <person name="Ollivier B."/>
            <person name="Dolla A."/>
        </authorList>
    </citation>
    <scope>NUCLEOTIDE SEQUENCE [LARGE SCALE GENOMIC DNA]</scope>
    <source>
        <strain evidence="3">DSM 10523 / SB164P1</strain>
    </source>
</reference>
<dbReference type="GO" id="GO:0005886">
    <property type="term" value="C:plasma membrane"/>
    <property type="evidence" value="ECO:0007669"/>
    <property type="project" value="UniProtKB-SubCell"/>
</dbReference>
<keyword evidence="1" id="KW-1133">Transmembrane helix</keyword>
<dbReference type="eggNOG" id="COG1738">
    <property type="taxonomic scope" value="Bacteria"/>
</dbReference>
<dbReference type="GO" id="GO:0022857">
    <property type="term" value="F:transmembrane transporter activity"/>
    <property type="evidence" value="ECO:0007669"/>
    <property type="project" value="UniProtKB-UniRule"/>
</dbReference>
<feature type="transmembrane region" description="Helical" evidence="1">
    <location>
        <begin position="72"/>
        <end position="93"/>
    </location>
</feature>
<keyword evidence="1" id="KW-0472">Membrane</keyword>
<evidence type="ECO:0000313" key="3">
    <source>
        <dbReference type="Proteomes" id="UP000011724"/>
    </source>
</evidence>
<keyword evidence="1" id="KW-0997">Cell inner membrane</keyword>
<dbReference type="NCBIfam" id="TIGR00697">
    <property type="entry name" value="queuosine precursor transporter"/>
    <property type="match status" value="1"/>
</dbReference>
<feature type="transmembrane region" description="Helical" evidence="1">
    <location>
        <begin position="211"/>
        <end position="236"/>
    </location>
</feature>
<feature type="transmembrane region" description="Helical" evidence="1">
    <location>
        <begin position="105"/>
        <end position="126"/>
    </location>
</feature>
<dbReference type="Proteomes" id="UP000011724">
    <property type="component" value="Chromosome"/>
</dbReference>
<comment type="similarity">
    <text evidence="1">Belongs to the vitamin uptake transporter (VUT/ECF) (TC 2.A.88) family. Q precursor transporter subfamily.</text>
</comment>
<dbReference type="Pfam" id="PF02592">
    <property type="entry name" value="Vut_1"/>
    <property type="match status" value="1"/>
</dbReference>
<dbReference type="PANTHER" id="PTHR34300:SF2">
    <property type="entry name" value="QUEUOSINE PRECURSOR TRANSPORTER-RELATED"/>
    <property type="match status" value="1"/>
</dbReference>